<feature type="region of interest" description="Disordered" evidence="3">
    <location>
        <begin position="332"/>
        <end position="365"/>
    </location>
</feature>
<evidence type="ECO:0000256" key="1">
    <source>
        <dbReference type="ARBA" id="ARBA00007920"/>
    </source>
</evidence>
<dbReference type="PANTHER" id="PTHR12482:SF65">
    <property type="entry name" value="ESTERASE, PUTATIVE (AFU_ORTHOLOGUE AFUA_3G12320)-RELATED"/>
    <property type="match status" value="1"/>
</dbReference>
<proteinExistence type="inferred from homology"/>
<dbReference type="InterPro" id="IPR007751">
    <property type="entry name" value="DUF676_lipase-like"/>
</dbReference>
<dbReference type="EMBL" id="CP034206">
    <property type="protein sequence ID" value="QBZ58717.1"/>
    <property type="molecule type" value="Genomic_DNA"/>
</dbReference>
<dbReference type="SUPFAM" id="SSF53474">
    <property type="entry name" value="alpha/beta-Hydrolases"/>
    <property type="match status" value="1"/>
</dbReference>
<keyword evidence="2" id="KW-0443">Lipid metabolism</keyword>
<name>A0A4P7N7P0_PYROR</name>
<dbReference type="GO" id="GO:0016042">
    <property type="term" value="P:lipid catabolic process"/>
    <property type="evidence" value="ECO:0007669"/>
    <property type="project" value="UniProtKB-KW"/>
</dbReference>
<dbReference type="GO" id="GO:0047372">
    <property type="term" value="F:monoacylglycerol lipase activity"/>
    <property type="evidence" value="ECO:0007669"/>
    <property type="project" value="TreeGrafter"/>
</dbReference>
<dbReference type="GO" id="GO:0005811">
    <property type="term" value="C:lipid droplet"/>
    <property type="evidence" value="ECO:0007669"/>
    <property type="project" value="TreeGrafter"/>
</dbReference>
<feature type="transmembrane region" description="Helical" evidence="4">
    <location>
        <begin position="265"/>
        <end position="286"/>
    </location>
</feature>
<evidence type="ECO:0000256" key="2">
    <source>
        <dbReference type="ARBA" id="ARBA00022963"/>
    </source>
</evidence>
<feature type="domain" description="DUF676" evidence="5">
    <location>
        <begin position="13"/>
        <end position="214"/>
    </location>
</feature>
<keyword evidence="2" id="KW-0442">Lipid degradation</keyword>
<evidence type="ECO:0000256" key="3">
    <source>
        <dbReference type="SAM" id="MobiDB-lite"/>
    </source>
</evidence>
<dbReference type="PANTHER" id="PTHR12482">
    <property type="entry name" value="LIPASE ROG1-RELATED-RELATED"/>
    <property type="match status" value="1"/>
</dbReference>
<dbReference type="InterPro" id="IPR029058">
    <property type="entry name" value="AB_hydrolase_fold"/>
</dbReference>
<evidence type="ECO:0000256" key="4">
    <source>
        <dbReference type="SAM" id="Phobius"/>
    </source>
</evidence>
<protein>
    <recommendedName>
        <fullName evidence="5">DUF676 domain-containing protein</fullName>
    </recommendedName>
</protein>
<feature type="compositionally biased region" description="Basic and acidic residues" evidence="3">
    <location>
        <begin position="352"/>
        <end position="365"/>
    </location>
</feature>
<reference evidence="6 7" key="1">
    <citation type="journal article" date="2019" name="Mol. Biol. Evol.">
        <title>Blast fungal genomes show frequent chromosomal changes, gene gains and losses, and effector gene turnover.</title>
        <authorList>
            <person name="Gomez Luciano L.B."/>
            <person name="Jason Tsai I."/>
            <person name="Chuma I."/>
            <person name="Tosa Y."/>
            <person name="Chen Y.H."/>
            <person name="Li J.Y."/>
            <person name="Li M.Y."/>
            <person name="Jade Lu M.Y."/>
            <person name="Nakayashiki H."/>
            <person name="Li W.H."/>
        </authorList>
    </citation>
    <scope>NUCLEOTIDE SEQUENCE [LARGE SCALE GENOMIC DNA]</scope>
    <source>
        <strain evidence="6">MZ5-1-6</strain>
    </source>
</reference>
<dbReference type="Pfam" id="PF05057">
    <property type="entry name" value="DUF676"/>
    <property type="match status" value="1"/>
</dbReference>
<dbReference type="GO" id="GO:0004622">
    <property type="term" value="F:phosphatidylcholine lysophospholipase activity"/>
    <property type="evidence" value="ECO:0007669"/>
    <property type="project" value="TreeGrafter"/>
</dbReference>
<dbReference type="InterPro" id="IPR044294">
    <property type="entry name" value="Lipase-like"/>
</dbReference>
<dbReference type="Gene3D" id="3.40.50.1820">
    <property type="entry name" value="alpha/beta hydrolase"/>
    <property type="match status" value="1"/>
</dbReference>
<organism evidence="6 7">
    <name type="scientific">Pyricularia oryzae</name>
    <name type="common">Rice blast fungus</name>
    <name type="synonym">Magnaporthe oryzae</name>
    <dbReference type="NCBI Taxonomy" id="318829"/>
    <lineage>
        <taxon>Eukaryota</taxon>
        <taxon>Fungi</taxon>
        <taxon>Dikarya</taxon>
        <taxon>Ascomycota</taxon>
        <taxon>Pezizomycotina</taxon>
        <taxon>Sordariomycetes</taxon>
        <taxon>Sordariomycetidae</taxon>
        <taxon>Magnaporthales</taxon>
        <taxon>Pyriculariaceae</taxon>
        <taxon>Pyricularia</taxon>
    </lineage>
</organism>
<comment type="similarity">
    <text evidence="1">Belongs to the putative lipase ROG1 family.</text>
</comment>
<keyword evidence="4" id="KW-0472">Membrane</keyword>
<evidence type="ECO:0000313" key="6">
    <source>
        <dbReference type="EMBL" id="QBZ58717.1"/>
    </source>
</evidence>
<dbReference type="AlphaFoldDB" id="A0A4P7N7P0"/>
<gene>
    <name evidence="6" type="ORF">PoMZ_03675</name>
</gene>
<evidence type="ECO:0000259" key="5">
    <source>
        <dbReference type="Pfam" id="PF05057"/>
    </source>
</evidence>
<dbReference type="Proteomes" id="UP000294847">
    <property type="component" value="Chromosome 3"/>
</dbReference>
<sequence length="445" mass="49725">METVLASSGGTARADHLCVLVHGLWGNPAHMAQVAKALRDRYSRDQLYIIVAKRNSGSFTYDGIELGGQRVCREIEEELEKIKKTGGKITKISFIGYSMGGLVARYAIGLLEAKGVLEKLQCINFTAFASPFLGCRTPLKGWNNHLFNVLGARTLSLSGRQLFGIDKFRDTGRPLIAVMTDQESIFMSGLRRFKRHTLYSNIVNDRAAVYYTTSISKTDPFVDLDKVKLNFVEGYENVILDPDCPVRPKERVAPTAFKALKNAPFFLAMAVLLPIGITAFLLNAGVQTARSSKRLRAHRQSHDSKNYSKLPLWVKEVRGALEDAYENLNSSQRQEFLASETPSEDEGAGGAADDRASTMGVEKAEDDSRLALERKQSHAATPTLALAPYQFSMIDSLDSLGWRKYRVWIQKNNHSHAAIIVRIVRDSYSEGYQVLKHWLDNEFII</sequence>
<evidence type="ECO:0000313" key="7">
    <source>
        <dbReference type="Proteomes" id="UP000294847"/>
    </source>
</evidence>
<accession>A0A4P7N7P0</accession>
<keyword evidence="4" id="KW-1133">Transmembrane helix</keyword>
<keyword evidence="4" id="KW-0812">Transmembrane</keyword>